<name>A0A183L425_9TREM</name>
<dbReference type="InterPro" id="IPR008271">
    <property type="entry name" value="Ser/Thr_kinase_AS"/>
</dbReference>
<feature type="domain" description="Protein kinase" evidence="6">
    <location>
        <begin position="1"/>
        <end position="175"/>
    </location>
</feature>
<dbReference type="GO" id="GO:0005524">
    <property type="term" value="F:ATP binding"/>
    <property type="evidence" value="ECO:0007669"/>
    <property type="project" value="UniProtKB-KW"/>
</dbReference>
<evidence type="ECO:0000313" key="9">
    <source>
        <dbReference type="WBParaSite" id="SCUD_0002208601-mRNA-1"/>
    </source>
</evidence>
<keyword evidence="8" id="KW-1185">Reference proteome</keyword>
<organism evidence="9">
    <name type="scientific">Schistosoma curassoni</name>
    <dbReference type="NCBI Taxonomy" id="6186"/>
    <lineage>
        <taxon>Eukaryota</taxon>
        <taxon>Metazoa</taxon>
        <taxon>Spiralia</taxon>
        <taxon>Lophotrochozoa</taxon>
        <taxon>Platyhelminthes</taxon>
        <taxon>Trematoda</taxon>
        <taxon>Digenea</taxon>
        <taxon>Strigeidida</taxon>
        <taxon>Schistosomatoidea</taxon>
        <taxon>Schistosomatidae</taxon>
        <taxon>Schistosoma</taxon>
    </lineage>
</organism>
<evidence type="ECO:0000256" key="2">
    <source>
        <dbReference type="ARBA" id="ARBA00022679"/>
    </source>
</evidence>
<accession>A0A183L425</accession>
<dbReference type="EMBL" id="UZAK01048299">
    <property type="protein sequence ID" value="VDP77648.1"/>
    <property type="molecule type" value="Genomic_DNA"/>
</dbReference>
<dbReference type="PANTHER" id="PTHR22974:SF21">
    <property type="entry name" value="DUAL SPECIFICITY PROTEIN KINASE TTK"/>
    <property type="match status" value="1"/>
</dbReference>
<keyword evidence="4" id="KW-0418">Kinase</keyword>
<evidence type="ECO:0000256" key="4">
    <source>
        <dbReference type="ARBA" id="ARBA00022777"/>
    </source>
</evidence>
<evidence type="ECO:0000256" key="3">
    <source>
        <dbReference type="ARBA" id="ARBA00022741"/>
    </source>
</evidence>
<keyword evidence="1" id="KW-0723">Serine/threonine-protein kinase</keyword>
<dbReference type="SUPFAM" id="SSF56112">
    <property type="entry name" value="Protein kinase-like (PK-like)"/>
    <property type="match status" value="1"/>
</dbReference>
<dbReference type="WBParaSite" id="SCUD_0002208601-mRNA-1">
    <property type="protein sequence ID" value="SCUD_0002208601-mRNA-1"/>
    <property type="gene ID" value="SCUD_0002208601"/>
</dbReference>
<protein>
    <submittedName>
        <fullName evidence="9">Protein kinase domain-containing protein</fullName>
    </submittedName>
</protein>
<dbReference type="GO" id="GO:0004674">
    <property type="term" value="F:protein serine/threonine kinase activity"/>
    <property type="evidence" value="ECO:0007669"/>
    <property type="project" value="UniProtKB-KW"/>
</dbReference>
<dbReference type="GO" id="GO:0007059">
    <property type="term" value="P:chromosome segregation"/>
    <property type="evidence" value="ECO:0007669"/>
    <property type="project" value="TreeGrafter"/>
</dbReference>
<dbReference type="PROSITE" id="PS00108">
    <property type="entry name" value="PROTEIN_KINASE_ST"/>
    <property type="match status" value="1"/>
</dbReference>
<evidence type="ECO:0000256" key="5">
    <source>
        <dbReference type="ARBA" id="ARBA00022840"/>
    </source>
</evidence>
<evidence type="ECO:0000256" key="1">
    <source>
        <dbReference type="ARBA" id="ARBA00022527"/>
    </source>
</evidence>
<keyword evidence="3" id="KW-0547">Nucleotide-binding</keyword>
<dbReference type="PANTHER" id="PTHR22974">
    <property type="entry name" value="MIXED LINEAGE PROTEIN KINASE"/>
    <property type="match status" value="1"/>
</dbReference>
<dbReference type="InterPro" id="IPR011009">
    <property type="entry name" value="Kinase-like_dom_sf"/>
</dbReference>
<dbReference type="GO" id="GO:0033316">
    <property type="term" value="P:meiotic spindle assembly checkpoint signaling"/>
    <property type="evidence" value="ECO:0007669"/>
    <property type="project" value="TreeGrafter"/>
</dbReference>
<keyword evidence="2" id="KW-0808">Transferase</keyword>
<gene>
    <name evidence="7" type="ORF">SCUD_LOCUS22082</name>
</gene>
<dbReference type="GO" id="GO:0034501">
    <property type="term" value="P:protein localization to kinetochore"/>
    <property type="evidence" value="ECO:0007669"/>
    <property type="project" value="TreeGrafter"/>
</dbReference>
<keyword evidence="5" id="KW-0067">ATP-binding</keyword>
<dbReference type="AlphaFoldDB" id="A0A183L425"/>
<sequence length="175" mass="19891">MEKGDCDLKSVILSFWSGGAKKSPRSPSGMLSSGIVFYWDQMLRCVKALHDRRIVHLDLKPQNFVLVYGQLKLIDLGISRLLPDDSTTVNHWLKLGTLSFMSPEQLEEAAAIPSSSSSLNQSFFLGPEVDQENRFKVVFCCFQIMHLFHGDISILRVYFSDIDCIRILFFTILIL</sequence>
<dbReference type="PROSITE" id="PS50011">
    <property type="entry name" value="PROTEIN_KINASE_DOM"/>
    <property type="match status" value="1"/>
</dbReference>
<evidence type="ECO:0000313" key="8">
    <source>
        <dbReference type="Proteomes" id="UP000279833"/>
    </source>
</evidence>
<evidence type="ECO:0000313" key="7">
    <source>
        <dbReference type="EMBL" id="VDP77648.1"/>
    </source>
</evidence>
<reference evidence="7 8" key="2">
    <citation type="submission" date="2018-11" db="EMBL/GenBank/DDBJ databases">
        <authorList>
            <consortium name="Pathogen Informatics"/>
        </authorList>
    </citation>
    <scope>NUCLEOTIDE SEQUENCE [LARGE SCALE GENOMIC DNA]</scope>
    <source>
        <strain evidence="7">Dakar</strain>
        <strain evidence="8">Dakar, Senegal</strain>
    </source>
</reference>
<dbReference type="InterPro" id="IPR000719">
    <property type="entry name" value="Prot_kinase_dom"/>
</dbReference>
<proteinExistence type="predicted"/>
<dbReference type="Gene3D" id="1.10.510.10">
    <property type="entry name" value="Transferase(Phosphotransferase) domain 1"/>
    <property type="match status" value="1"/>
</dbReference>
<dbReference type="Proteomes" id="UP000279833">
    <property type="component" value="Unassembled WGS sequence"/>
</dbReference>
<dbReference type="GO" id="GO:0004712">
    <property type="term" value="F:protein serine/threonine/tyrosine kinase activity"/>
    <property type="evidence" value="ECO:0007669"/>
    <property type="project" value="TreeGrafter"/>
</dbReference>
<dbReference type="Pfam" id="PF00069">
    <property type="entry name" value="Pkinase"/>
    <property type="match status" value="1"/>
</dbReference>
<reference evidence="9" key="1">
    <citation type="submission" date="2016-06" db="UniProtKB">
        <authorList>
            <consortium name="WormBaseParasite"/>
        </authorList>
    </citation>
    <scope>IDENTIFICATION</scope>
</reference>
<dbReference type="GO" id="GO:0007094">
    <property type="term" value="P:mitotic spindle assembly checkpoint signaling"/>
    <property type="evidence" value="ECO:0007669"/>
    <property type="project" value="TreeGrafter"/>
</dbReference>
<dbReference type="GO" id="GO:0000776">
    <property type="term" value="C:kinetochore"/>
    <property type="evidence" value="ECO:0007669"/>
    <property type="project" value="TreeGrafter"/>
</dbReference>
<evidence type="ECO:0000259" key="6">
    <source>
        <dbReference type="PROSITE" id="PS50011"/>
    </source>
</evidence>
<dbReference type="GO" id="GO:0005634">
    <property type="term" value="C:nucleus"/>
    <property type="evidence" value="ECO:0007669"/>
    <property type="project" value="TreeGrafter"/>
</dbReference>
<dbReference type="STRING" id="6186.A0A183L425"/>